<reference evidence="1 2" key="1">
    <citation type="submission" date="2020-08" db="EMBL/GenBank/DDBJ databases">
        <title>Genomic Encyclopedia of Type Strains, Phase III (KMG-III): the genomes of soil and plant-associated and newly described type strains.</title>
        <authorList>
            <person name="Whitman W."/>
        </authorList>
    </citation>
    <scope>NUCLEOTIDE SEQUENCE [LARGE SCALE GENOMIC DNA]</scope>
    <source>
        <strain evidence="1 2">CECT 5831</strain>
    </source>
</reference>
<dbReference type="RefSeq" id="WP_183582286.1">
    <property type="nucleotide sequence ID" value="NZ_JACHXJ010000002.1"/>
</dbReference>
<dbReference type="InterPro" id="IPR056298">
    <property type="entry name" value="AlkZ-rel"/>
</dbReference>
<sequence>MLKEYEEKPLSIEWYEDACDLIARVGILPLAGLIPGHPSLDGVTPKEHWHTGTERDPWLWRARFPGDGTAAYGKFIKKKAVLISADWFPLVQRLLGNEGDPDKRYRDGLLSKPAWELYQLIRDDEGIETRELRARAGMKSPDRKKEFDQALAELQGQLAIVISGVKEKRNLLGEKNGWSSTSYQTTEDWMLLYDIERYRGTREQAKSELKLNMEEACTPEAAAFLQKWFGIR</sequence>
<dbReference type="EMBL" id="JACHXJ010000002">
    <property type="protein sequence ID" value="MBB3128062.1"/>
    <property type="molecule type" value="Genomic_DNA"/>
</dbReference>
<name>A0A839TN20_9BACL</name>
<proteinExistence type="predicted"/>
<accession>A0A839TN20</accession>
<protein>
    <submittedName>
        <fullName evidence="1">Uncharacterized protein</fullName>
    </submittedName>
</protein>
<gene>
    <name evidence="1" type="ORF">FHS19_002716</name>
</gene>
<comment type="caution">
    <text evidence="1">The sequence shown here is derived from an EMBL/GenBank/DDBJ whole genome shotgun (WGS) entry which is preliminary data.</text>
</comment>
<evidence type="ECO:0000313" key="2">
    <source>
        <dbReference type="Proteomes" id="UP000517523"/>
    </source>
</evidence>
<dbReference type="Proteomes" id="UP000517523">
    <property type="component" value="Unassembled WGS sequence"/>
</dbReference>
<dbReference type="AlphaFoldDB" id="A0A839TN20"/>
<evidence type="ECO:0000313" key="1">
    <source>
        <dbReference type="EMBL" id="MBB3128062.1"/>
    </source>
</evidence>
<organism evidence="1 2">
    <name type="scientific">Paenibacillus rhizosphaerae</name>
    <dbReference type="NCBI Taxonomy" id="297318"/>
    <lineage>
        <taxon>Bacteria</taxon>
        <taxon>Bacillati</taxon>
        <taxon>Bacillota</taxon>
        <taxon>Bacilli</taxon>
        <taxon>Bacillales</taxon>
        <taxon>Paenibacillaceae</taxon>
        <taxon>Paenibacillus</taxon>
    </lineage>
</organism>
<dbReference type="Pfam" id="PF24741">
    <property type="entry name" value="AlkZ-rel"/>
    <property type="match status" value="1"/>
</dbReference>